<protein>
    <submittedName>
        <fullName evidence="1">Uncharacterized protein</fullName>
    </submittedName>
</protein>
<dbReference type="AlphaFoldDB" id="A0A814D2E2"/>
<gene>
    <name evidence="1" type="ORF">GPM918_LOCUS11182</name>
    <name evidence="2" type="ORF">SRO942_LOCUS11181</name>
</gene>
<evidence type="ECO:0000313" key="2">
    <source>
        <dbReference type="EMBL" id="CAF3725648.1"/>
    </source>
</evidence>
<comment type="caution">
    <text evidence="1">The sequence shown here is derived from an EMBL/GenBank/DDBJ whole genome shotgun (WGS) entry which is preliminary data.</text>
</comment>
<evidence type="ECO:0000313" key="1">
    <source>
        <dbReference type="EMBL" id="CAF0949933.1"/>
    </source>
</evidence>
<dbReference type="OrthoDB" id="7695519at2759"/>
<name>A0A814D2E2_9BILA</name>
<keyword evidence="3" id="KW-1185">Reference proteome</keyword>
<dbReference type="Proteomes" id="UP000663829">
    <property type="component" value="Unassembled WGS sequence"/>
</dbReference>
<dbReference type="EMBL" id="CAJNOQ010002291">
    <property type="protein sequence ID" value="CAF0949933.1"/>
    <property type="molecule type" value="Genomic_DNA"/>
</dbReference>
<dbReference type="EMBL" id="CAJOBC010002290">
    <property type="protein sequence ID" value="CAF3725648.1"/>
    <property type="molecule type" value="Genomic_DNA"/>
</dbReference>
<evidence type="ECO:0000313" key="3">
    <source>
        <dbReference type="Proteomes" id="UP000663829"/>
    </source>
</evidence>
<reference evidence="1" key="1">
    <citation type="submission" date="2021-02" db="EMBL/GenBank/DDBJ databases">
        <authorList>
            <person name="Nowell W R."/>
        </authorList>
    </citation>
    <scope>NUCLEOTIDE SEQUENCE</scope>
</reference>
<dbReference type="Proteomes" id="UP000681722">
    <property type="component" value="Unassembled WGS sequence"/>
</dbReference>
<sequence length="319" mass="36424">MTQGADDARDPQSGADSILHQVYDEKLENGQFYHGKKMPYEIKPEVSGETAQIFEINHLEEILNNAHICDGGRLKFVRDIEIRIYTASTISGVGYNSIDYLMSMLCFRPGQNARNKSEDEIMEHMRKKCLASFFHHIKSPDRNKQHEHCPDGLNSWCAYKRSLLDPEYKSIDEKKQELCLDPIFSQILDKMINDLTNSELLRRCVKGLTQNSNESINFIVWSIIAKNKYHNYTSIRGAAATAVIIFNSGQCGLLEFLETTGIKINPSLLYGTLGKDDKRIEKADAAIMQQQKIKQQKEKQRQQSIAAEIATQEYYPGLH</sequence>
<proteinExistence type="predicted"/>
<organism evidence="1 3">
    <name type="scientific">Didymodactylos carnosus</name>
    <dbReference type="NCBI Taxonomy" id="1234261"/>
    <lineage>
        <taxon>Eukaryota</taxon>
        <taxon>Metazoa</taxon>
        <taxon>Spiralia</taxon>
        <taxon>Gnathifera</taxon>
        <taxon>Rotifera</taxon>
        <taxon>Eurotatoria</taxon>
        <taxon>Bdelloidea</taxon>
        <taxon>Philodinida</taxon>
        <taxon>Philodinidae</taxon>
        <taxon>Didymodactylos</taxon>
    </lineage>
</organism>
<accession>A0A814D2E2</accession>